<comment type="caution">
    <text evidence="2">The sequence shown here is derived from an EMBL/GenBank/DDBJ whole genome shotgun (WGS) entry which is preliminary data.</text>
</comment>
<dbReference type="GO" id="GO:0016747">
    <property type="term" value="F:acyltransferase activity, transferring groups other than amino-acyl groups"/>
    <property type="evidence" value="ECO:0007669"/>
    <property type="project" value="InterPro"/>
</dbReference>
<dbReference type="AlphaFoldDB" id="A0A5M6CZ17"/>
<proteinExistence type="predicted"/>
<sequence>MITYRQGNNLDLDAVIELYRESTLGERRPIADRARMAAMLQNANLVITAWDGVKLIGISRALTDFAYVTYLSDLAVHQAYQKQGIGKELIRRTKAAADPRASLILLAAPAAEKYYPHIGFTHMPQAWRINADENI</sequence>
<name>A0A5M6CZ17_9BACT</name>
<dbReference type="PANTHER" id="PTHR43233">
    <property type="entry name" value="FAMILY N-ACETYLTRANSFERASE, PUTATIVE (AFU_ORTHOLOGUE AFUA_6G03350)-RELATED"/>
    <property type="match status" value="1"/>
</dbReference>
<protein>
    <submittedName>
        <fullName evidence="2">GNAT family N-acetyltransferase</fullName>
    </submittedName>
</protein>
<evidence type="ECO:0000313" key="3">
    <source>
        <dbReference type="Proteomes" id="UP000323426"/>
    </source>
</evidence>
<dbReference type="CDD" id="cd04301">
    <property type="entry name" value="NAT_SF"/>
    <property type="match status" value="1"/>
</dbReference>
<dbReference type="PANTHER" id="PTHR43233:SF1">
    <property type="entry name" value="FAMILY N-ACETYLTRANSFERASE, PUTATIVE (AFU_ORTHOLOGUE AFUA_6G03350)-RELATED"/>
    <property type="match status" value="1"/>
</dbReference>
<organism evidence="2 3">
    <name type="scientific">Adhaeribacter rhizoryzae</name>
    <dbReference type="NCBI Taxonomy" id="2607907"/>
    <lineage>
        <taxon>Bacteria</taxon>
        <taxon>Pseudomonadati</taxon>
        <taxon>Bacteroidota</taxon>
        <taxon>Cytophagia</taxon>
        <taxon>Cytophagales</taxon>
        <taxon>Hymenobacteraceae</taxon>
        <taxon>Adhaeribacter</taxon>
    </lineage>
</organism>
<reference evidence="2 3" key="1">
    <citation type="submission" date="2019-09" db="EMBL/GenBank/DDBJ databases">
        <title>Genome sequence and assembly of Adhaeribacter sp.</title>
        <authorList>
            <person name="Chhetri G."/>
        </authorList>
    </citation>
    <scope>NUCLEOTIDE SEQUENCE [LARGE SCALE GENOMIC DNA]</scope>
    <source>
        <strain evidence="2 3">DK36</strain>
    </source>
</reference>
<dbReference type="SUPFAM" id="SSF55729">
    <property type="entry name" value="Acyl-CoA N-acyltransferases (Nat)"/>
    <property type="match status" value="1"/>
</dbReference>
<gene>
    <name evidence="2" type="ORF">F0145_22915</name>
</gene>
<dbReference type="InterPro" id="IPR053144">
    <property type="entry name" value="Acetyltransferase_Butenolide"/>
</dbReference>
<dbReference type="PROSITE" id="PS51186">
    <property type="entry name" value="GNAT"/>
    <property type="match status" value="1"/>
</dbReference>
<dbReference type="EMBL" id="VWSF01000027">
    <property type="protein sequence ID" value="KAA5540363.1"/>
    <property type="molecule type" value="Genomic_DNA"/>
</dbReference>
<evidence type="ECO:0000313" key="2">
    <source>
        <dbReference type="EMBL" id="KAA5540363.1"/>
    </source>
</evidence>
<evidence type="ECO:0000259" key="1">
    <source>
        <dbReference type="PROSITE" id="PS51186"/>
    </source>
</evidence>
<feature type="domain" description="N-acetyltransferase" evidence="1">
    <location>
        <begin position="2"/>
        <end position="135"/>
    </location>
</feature>
<dbReference type="RefSeq" id="WP_150092414.1">
    <property type="nucleotide sequence ID" value="NZ_VWSF01000027.1"/>
</dbReference>
<keyword evidence="2" id="KW-0808">Transferase</keyword>
<dbReference type="Proteomes" id="UP000323426">
    <property type="component" value="Unassembled WGS sequence"/>
</dbReference>
<dbReference type="Pfam" id="PF13673">
    <property type="entry name" value="Acetyltransf_10"/>
    <property type="match status" value="1"/>
</dbReference>
<keyword evidence="3" id="KW-1185">Reference proteome</keyword>
<dbReference type="Gene3D" id="3.40.630.30">
    <property type="match status" value="1"/>
</dbReference>
<accession>A0A5M6CZ17</accession>
<dbReference type="InterPro" id="IPR000182">
    <property type="entry name" value="GNAT_dom"/>
</dbReference>
<dbReference type="InterPro" id="IPR016181">
    <property type="entry name" value="Acyl_CoA_acyltransferase"/>
</dbReference>